<evidence type="ECO:0000313" key="4">
    <source>
        <dbReference type="Proteomes" id="UP001401887"/>
    </source>
</evidence>
<name>A0ABP9WF48_9DEIO</name>
<keyword evidence="4" id="KW-1185">Reference proteome</keyword>
<gene>
    <name evidence="3" type="ORF">Dcar01_03478</name>
</gene>
<dbReference type="Proteomes" id="UP001401887">
    <property type="component" value="Unassembled WGS sequence"/>
</dbReference>
<reference evidence="3 4" key="1">
    <citation type="submission" date="2024-02" db="EMBL/GenBank/DDBJ databases">
        <title>Deinococcus carri NBRC 110142.</title>
        <authorList>
            <person name="Ichikawa N."/>
            <person name="Katano-Makiyama Y."/>
            <person name="Hidaka K."/>
        </authorList>
    </citation>
    <scope>NUCLEOTIDE SEQUENCE [LARGE SCALE GENOMIC DNA]</scope>
    <source>
        <strain evidence="3 4">NBRC 110142</strain>
    </source>
</reference>
<dbReference type="PANTHER" id="PTHR31793:SF27">
    <property type="entry name" value="NOVEL THIOESTERASE SUPERFAMILY DOMAIN AND SAPOSIN A-TYPE DOMAIN CONTAINING PROTEIN (0610012H03RIK)"/>
    <property type="match status" value="1"/>
</dbReference>
<dbReference type="EMBL" id="BAABRP010000023">
    <property type="protein sequence ID" value="GAA5514718.1"/>
    <property type="molecule type" value="Genomic_DNA"/>
</dbReference>
<dbReference type="Pfam" id="PF13279">
    <property type="entry name" value="4HBT_2"/>
    <property type="match status" value="1"/>
</dbReference>
<comment type="similarity">
    <text evidence="1">Belongs to the 4-hydroxybenzoyl-CoA thioesterase family.</text>
</comment>
<evidence type="ECO:0000256" key="2">
    <source>
        <dbReference type="ARBA" id="ARBA00022801"/>
    </source>
</evidence>
<organism evidence="3 4">
    <name type="scientific">Deinococcus carri</name>
    <dbReference type="NCBI Taxonomy" id="1211323"/>
    <lineage>
        <taxon>Bacteria</taxon>
        <taxon>Thermotogati</taxon>
        <taxon>Deinococcota</taxon>
        <taxon>Deinococci</taxon>
        <taxon>Deinococcales</taxon>
        <taxon>Deinococcaceae</taxon>
        <taxon>Deinococcus</taxon>
    </lineage>
</organism>
<dbReference type="CDD" id="cd00586">
    <property type="entry name" value="4HBT"/>
    <property type="match status" value="1"/>
</dbReference>
<keyword evidence="2" id="KW-0378">Hydrolase</keyword>
<comment type="caution">
    <text evidence="3">The sequence shown here is derived from an EMBL/GenBank/DDBJ whole genome shotgun (WGS) entry which is preliminary data.</text>
</comment>
<evidence type="ECO:0000256" key="1">
    <source>
        <dbReference type="ARBA" id="ARBA00005953"/>
    </source>
</evidence>
<sequence>MTRPTPEARRAYPYHHPTPTRWADNDMYGHVNNVTYYAYFDTAVNAYLAARGALDLQAGAVIGLVVETGCAFFAPAAFPEMLGVGVRVAHLGRSSVRYELAVFREGEETACAQGHFVHVYVDRETRRPVELPGVLRAALEGLRV</sequence>
<dbReference type="InterPro" id="IPR029069">
    <property type="entry name" value="HotDog_dom_sf"/>
</dbReference>
<proteinExistence type="inferred from homology"/>
<evidence type="ECO:0000313" key="3">
    <source>
        <dbReference type="EMBL" id="GAA5514718.1"/>
    </source>
</evidence>
<dbReference type="Gene3D" id="3.10.129.10">
    <property type="entry name" value="Hotdog Thioesterase"/>
    <property type="match status" value="1"/>
</dbReference>
<accession>A0ABP9WF48</accession>
<dbReference type="PANTHER" id="PTHR31793">
    <property type="entry name" value="4-HYDROXYBENZOYL-COA THIOESTERASE FAMILY MEMBER"/>
    <property type="match status" value="1"/>
</dbReference>
<dbReference type="InterPro" id="IPR050563">
    <property type="entry name" value="4-hydroxybenzoyl-CoA_TE"/>
</dbReference>
<evidence type="ECO:0008006" key="5">
    <source>
        <dbReference type="Google" id="ProtNLM"/>
    </source>
</evidence>
<dbReference type="RefSeq" id="WP_345467771.1">
    <property type="nucleotide sequence ID" value="NZ_BAABRP010000023.1"/>
</dbReference>
<protein>
    <recommendedName>
        <fullName evidence="5">Thioesterase</fullName>
    </recommendedName>
</protein>
<dbReference type="SUPFAM" id="SSF54637">
    <property type="entry name" value="Thioesterase/thiol ester dehydrase-isomerase"/>
    <property type="match status" value="1"/>
</dbReference>